<evidence type="ECO:0000256" key="4">
    <source>
        <dbReference type="SAM" id="Coils"/>
    </source>
</evidence>
<dbReference type="Gene3D" id="2.40.30.170">
    <property type="match status" value="1"/>
</dbReference>
<keyword evidence="3" id="KW-0813">Transport</keyword>
<evidence type="ECO:0000256" key="3">
    <source>
        <dbReference type="ARBA" id="ARBA00022448"/>
    </source>
</evidence>
<evidence type="ECO:0000259" key="8">
    <source>
        <dbReference type="Pfam" id="PF25967"/>
    </source>
</evidence>
<dbReference type="Gene3D" id="2.40.420.20">
    <property type="match status" value="1"/>
</dbReference>
<dbReference type="GO" id="GO:0015562">
    <property type="term" value="F:efflux transmembrane transporter activity"/>
    <property type="evidence" value="ECO:0007669"/>
    <property type="project" value="TreeGrafter"/>
</dbReference>
<name>A0A839USE2_9GAMM</name>
<evidence type="ECO:0000256" key="5">
    <source>
        <dbReference type="SAM" id="SignalP"/>
    </source>
</evidence>
<evidence type="ECO:0000256" key="2">
    <source>
        <dbReference type="ARBA" id="ARBA00009477"/>
    </source>
</evidence>
<dbReference type="InterPro" id="IPR058627">
    <property type="entry name" value="MdtA-like_C"/>
</dbReference>
<comment type="similarity">
    <text evidence="2">Belongs to the membrane fusion protein (MFP) (TC 8.A.1) family.</text>
</comment>
<gene>
    <name evidence="9" type="ORF">FHS30_002598</name>
</gene>
<keyword evidence="5" id="KW-0732">Signal</keyword>
<keyword evidence="4" id="KW-0175">Coiled coil</keyword>
<dbReference type="RefSeq" id="WP_183910861.1">
    <property type="nucleotide sequence ID" value="NZ_JACHXZ010000003.1"/>
</dbReference>
<feature type="chain" id="PRO_5032720138" evidence="5">
    <location>
        <begin position="18"/>
        <end position="349"/>
    </location>
</feature>
<evidence type="ECO:0000259" key="6">
    <source>
        <dbReference type="Pfam" id="PF25917"/>
    </source>
</evidence>
<dbReference type="InterPro" id="IPR058625">
    <property type="entry name" value="MdtA-like_BSH"/>
</dbReference>
<dbReference type="Gene3D" id="1.10.287.470">
    <property type="entry name" value="Helix hairpin bin"/>
    <property type="match status" value="1"/>
</dbReference>
<dbReference type="InterPro" id="IPR006143">
    <property type="entry name" value="RND_pump_MFP"/>
</dbReference>
<accession>A0A839USE2</accession>
<keyword evidence="10" id="KW-1185">Reference proteome</keyword>
<comment type="caution">
    <text evidence="9">The sequence shown here is derived from an EMBL/GenBank/DDBJ whole genome shotgun (WGS) entry which is preliminary data.</text>
</comment>
<dbReference type="NCBIfam" id="TIGR01730">
    <property type="entry name" value="RND_mfp"/>
    <property type="match status" value="1"/>
</dbReference>
<dbReference type="Gene3D" id="2.40.50.100">
    <property type="match status" value="1"/>
</dbReference>
<dbReference type="PROSITE" id="PS51257">
    <property type="entry name" value="PROKAR_LIPOPROTEIN"/>
    <property type="match status" value="1"/>
</dbReference>
<reference evidence="9 10" key="1">
    <citation type="submission" date="2020-08" db="EMBL/GenBank/DDBJ databases">
        <title>Genomic Encyclopedia of Type Strains, Phase III (KMG-III): the genomes of soil and plant-associated and newly described type strains.</title>
        <authorList>
            <person name="Whitman W."/>
        </authorList>
    </citation>
    <scope>NUCLEOTIDE SEQUENCE [LARGE SCALE GENOMIC DNA]</scope>
    <source>
        <strain evidence="9 10">CECT 8571</strain>
    </source>
</reference>
<dbReference type="Proteomes" id="UP000559987">
    <property type="component" value="Unassembled WGS sequence"/>
</dbReference>
<sequence>MRLVLAACFFCSFLAGCTDKPAPPAPIVQPAKVITVQSPSTQSRELPGVVRASQRVDLAFQVPGRLISFELKEGQMVRAGQVLAKLEAADYQSNVDAARAERDQAQANYERAQELIEKDFISKMDFDKLKAGFEIASSNLDRAEKALNDTRMIAPFGGVVARKYVDNYAEVQAKQPILSLQDKENLEIVVNISESLLARSNRPKAVDISAHFDALPGREFPLYIKEFTTEADPQTQTFQYVLGIKERGDANLLPGMTASVRAQRAASEVNTTLTIPLQAVTAGPNQSHVVWRVDADNRVHRQPVILGDPAGSDSITLLNGLQAGDVIVVAGLSALSEGLEIKPIREVRY</sequence>
<evidence type="ECO:0000259" key="7">
    <source>
        <dbReference type="Pfam" id="PF25954"/>
    </source>
</evidence>
<evidence type="ECO:0000256" key="1">
    <source>
        <dbReference type="ARBA" id="ARBA00004196"/>
    </source>
</evidence>
<protein>
    <submittedName>
        <fullName evidence="9">RND family efflux transporter MFP subunit</fullName>
    </submittedName>
</protein>
<dbReference type="GO" id="GO:1990281">
    <property type="term" value="C:efflux pump complex"/>
    <property type="evidence" value="ECO:0007669"/>
    <property type="project" value="TreeGrafter"/>
</dbReference>
<comment type="subcellular location">
    <subcellularLocation>
        <location evidence="1">Cell envelope</location>
    </subcellularLocation>
</comment>
<feature type="domain" description="CusB-like beta-barrel" evidence="7">
    <location>
        <begin position="191"/>
        <end position="264"/>
    </location>
</feature>
<dbReference type="Pfam" id="PF25967">
    <property type="entry name" value="RND-MFP_C"/>
    <property type="match status" value="1"/>
</dbReference>
<feature type="signal peptide" evidence="5">
    <location>
        <begin position="1"/>
        <end position="17"/>
    </location>
</feature>
<dbReference type="SUPFAM" id="SSF111369">
    <property type="entry name" value="HlyD-like secretion proteins"/>
    <property type="match status" value="1"/>
</dbReference>
<feature type="coiled-coil region" evidence="4">
    <location>
        <begin position="88"/>
        <end position="115"/>
    </location>
</feature>
<dbReference type="EMBL" id="JACHXZ010000003">
    <property type="protein sequence ID" value="MBB3169390.1"/>
    <property type="molecule type" value="Genomic_DNA"/>
</dbReference>
<dbReference type="Pfam" id="PF25917">
    <property type="entry name" value="BSH_RND"/>
    <property type="match status" value="1"/>
</dbReference>
<feature type="domain" description="Multidrug resistance protein MdtA-like C-terminal permuted SH3" evidence="8">
    <location>
        <begin position="273"/>
        <end position="332"/>
    </location>
</feature>
<evidence type="ECO:0000313" key="10">
    <source>
        <dbReference type="Proteomes" id="UP000559987"/>
    </source>
</evidence>
<dbReference type="AlphaFoldDB" id="A0A839USE2"/>
<proteinExistence type="inferred from homology"/>
<organism evidence="9 10">
    <name type="scientific">Simiduia aestuariiviva</name>
    <dbReference type="NCBI Taxonomy" id="1510459"/>
    <lineage>
        <taxon>Bacteria</taxon>
        <taxon>Pseudomonadati</taxon>
        <taxon>Pseudomonadota</taxon>
        <taxon>Gammaproteobacteria</taxon>
        <taxon>Cellvibrionales</taxon>
        <taxon>Cellvibrionaceae</taxon>
        <taxon>Simiduia</taxon>
    </lineage>
</organism>
<dbReference type="InterPro" id="IPR058792">
    <property type="entry name" value="Beta-barrel_RND_2"/>
</dbReference>
<dbReference type="Pfam" id="PF25954">
    <property type="entry name" value="Beta-barrel_RND_2"/>
    <property type="match status" value="1"/>
</dbReference>
<feature type="domain" description="Multidrug resistance protein MdtA-like barrel-sandwich hybrid" evidence="6">
    <location>
        <begin position="55"/>
        <end position="176"/>
    </location>
</feature>
<evidence type="ECO:0000313" key="9">
    <source>
        <dbReference type="EMBL" id="MBB3169390.1"/>
    </source>
</evidence>
<dbReference type="PANTHER" id="PTHR30469">
    <property type="entry name" value="MULTIDRUG RESISTANCE PROTEIN MDTA"/>
    <property type="match status" value="1"/>
</dbReference>
<dbReference type="PANTHER" id="PTHR30469:SF20">
    <property type="entry name" value="EFFLUX RND TRANSPORTER PERIPLASMIC ADAPTOR SUBUNIT"/>
    <property type="match status" value="1"/>
</dbReference>